<evidence type="ECO:0000256" key="4">
    <source>
        <dbReference type="ARBA" id="ARBA00023004"/>
    </source>
</evidence>
<dbReference type="SFLD" id="SFLDG01082">
    <property type="entry name" value="B12-binding_domain_containing"/>
    <property type="match status" value="1"/>
</dbReference>
<dbReference type="InterPro" id="IPR007197">
    <property type="entry name" value="rSAM"/>
</dbReference>
<dbReference type="Proteomes" id="UP000183994">
    <property type="component" value="Unassembled WGS sequence"/>
</dbReference>
<protein>
    <submittedName>
        <fullName evidence="7">Radical SAM superfamily enzyme YgiQ, UPF0313 family</fullName>
    </submittedName>
</protein>
<comment type="cofactor">
    <cofactor evidence="1">
        <name>[4Fe-4S] cluster</name>
        <dbReference type="ChEBI" id="CHEBI:49883"/>
    </cofactor>
</comment>
<keyword evidence="5" id="KW-0411">Iron-sulfur</keyword>
<dbReference type="Gene3D" id="3.40.50.280">
    <property type="entry name" value="Cobalamin-binding domain"/>
    <property type="match status" value="1"/>
</dbReference>
<dbReference type="GO" id="GO:0051536">
    <property type="term" value="F:iron-sulfur cluster binding"/>
    <property type="evidence" value="ECO:0007669"/>
    <property type="project" value="UniProtKB-KW"/>
</dbReference>
<evidence type="ECO:0000313" key="8">
    <source>
        <dbReference type="Proteomes" id="UP000183994"/>
    </source>
</evidence>
<dbReference type="STRING" id="1121393.SAMN02745216_02329"/>
<keyword evidence="8" id="KW-1185">Reference proteome</keyword>
<dbReference type="SFLD" id="SFLDS00029">
    <property type="entry name" value="Radical_SAM"/>
    <property type="match status" value="1"/>
</dbReference>
<accession>A0A1M6MDR3</accession>
<name>A0A1M6MDR3_9BACT</name>
<dbReference type="PROSITE" id="PS51332">
    <property type="entry name" value="B12_BINDING"/>
    <property type="match status" value="1"/>
</dbReference>
<dbReference type="GO" id="GO:0003824">
    <property type="term" value="F:catalytic activity"/>
    <property type="evidence" value="ECO:0007669"/>
    <property type="project" value="InterPro"/>
</dbReference>
<feature type="domain" description="B12-binding" evidence="6">
    <location>
        <begin position="1"/>
        <end position="149"/>
    </location>
</feature>
<dbReference type="GO" id="GO:0005829">
    <property type="term" value="C:cytosol"/>
    <property type="evidence" value="ECO:0007669"/>
    <property type="project" value="TreeGrafter"/>
</dbReference>
<dbReference type="AlphaFoldDB" id="A0A1M6MDR3"/>
<evidence type="ECO:0000256" key="2">
    <source>
        <dbReference type="ARBA" id="ARBA00022691"/>
    </source>
</evidence>
<keyword evidence="2" id="KW-0949">S-adenosyl-L-methionine</keyword>
<evidence type="ECO:0000256" key="1">
    <source>
        <dbReference type="ARBA" id="ARBA00001966"/>
    </source>
</evidence>
<dbReference type="InterPro" id="IPR023404">
    <property type="entry name" value="rSAM_horseshoe"/>
</dbReference>
<dbReference type="PANTHER" id="PTHR43409">
    <property type="entry name" value="ANAEROBIC MAGNESIUM-PROTOPORPHYRIN IX MONOMETHYL ESTER CYCLASE-RELATED"/>
    <property type="match status" value="1"/>
</dbReference>
<dbReference type="Pfam" id="PF04055">
    <property type="entry name" value="Radical_SAM"/>
    <property type="match status" value="1"/>
</dbReference>
<dbReference type="EMBL" id="FQZU01000012">
    <property type="protein sequence ID" value="SHJ81598.1"/>
    <property type="molecule type" value="Genomic_DNA"/>
</dbReference>
<gene>
    <name evidence="7" type="ORF">SAMN02745216_02329</name>
</gene>
<dbReference type="InterPro" id="IPR006638">
    <property type="entry name" value="Elp3/MiaA/NifB-like_rSAM"/>
</dbReference>
<dbReference type="InterPro" id="IPR051198">
    <property type="entry name" value="BchE-like"/>
</dbReference>
<dbReference type="Gene3D" id="3.80.30.20">
    <property type="entry name" value="tm_1862 like domain"/>
    <property type="match status" value="1"/>
</dbReference>
<dbReference type="OrthoDB" id="9804952at2"/>
<evidence type="ECO:0000259" key="6">
    <source>
        <dbReference type="PROSITE" id="PS51332"/>
    </source>
</evidence>
<organism evidence="7 8">
    <name type="scientific">Desulfatibacillum alkenivorans DSM 16219</name>
    <dbReference type="NCBI Taxonomy" id="1121393"/>
    <lineage>
        <taxon>Bacteria</taxon>
        <taxon>Pseudomonadati</taxon>
        <taxon>Thermodesulfobacteriota</taxon>
        <taxon>Desulfobacteria</taxon>
        <taxon>Desulfobacterales</taxon>
        <taxon>Desulfatibacillaceae</taxon>
        <taxon>Desulfatibacillum</taxon>
    </lineage>
</organism>
<dbReference type="SUPFAM" id="SSF102114">
    <property type="entry name" value="Radical SAM enzymes"/>
    <property type="match status" value="1"/>
</dbReference>
<dbReference type="InterPro" id="IPR058240">
    <property type="entry name" value="rSAM_sf"/>
</dbReference>
<dbReference type="Pfam" id="PF02310">
    <property type="entry name" value="B12-binding"/>
    <property type="match status" value="1"/>
</dbReference>
<proteinExistence type="predicted"/>
<dbReference type="RefSeq" id="WP_073475921.1">
    <property type="nucleotide sequence ID" value="NZ_FQZU01000012.1"/>
</dbReference>
<dbReference type="GO" id="GO:0031419">
    <property type="term" value="F:cobalamin binding"/>
    <property type="evidence" value="ECO:0007669"/>
    <property type="project" value="InterPro"/>
</dbReference>
<reference evidence="8" key="1">
    <citation type="submission" date="2016-11" db="EMBL/GenBank/DDBJ databases">
        <authorList>
            <person name="Varghese N."/>
            <person name="Submissions S."/>
        </authorList>
    </citation>
    <scope>NUCLEOTIDE SEQUENCE [LARGE SCALE GENOMIC DNA]</scope>
    <source>
        <strain evidence="8">DSM 16219</strain>
    </source>
</reference>
<dbReference type="InterPro" id="IPR006158">
    <property type="entry name" value="Cobalamin-bd"/>
</dbReference>
<dbReference type="PANTHER" id="PTHR43409:SF16">
    <property type="entry name" value="SLR0320 PROTEIN"/>
    <property type="match status" value="1"/>
</dbReference>
<evidence type="ECO:0000256" key="3">
    <source>
        <dbReference type="ARBA" id="ARBA00022723"/>
    </source>
</evidence>
<dbReference type="GO" id="GO:0046872">
    <property type="term" value="F:metal ion binding"/>
    <property type="evidence" value="ECO:0007669"/>
    <property type="project" value="UniProtKB-KW"/>
</dbReference>
<keyword evidence="3" id="KW-0479">Metal-binding</keyword>
<keyword evidence="4" id="KW-0408">Iron</keyword>
<evidence type="ECO:0000313" key="7">
    <source>
        <dbReference type="EMBL" id="SHJ81598.1"/>
    </source>
</evidence>
<sequence length="501" mass="55984">MNIVLVYKGRYVIRQALDLETLAAVLKAGGRRVRLVHDPDPFGVTDNVFQIPALAKRFSSPGKIAQKILKAKPDAIVFSALPNTLDFCLKAAGLVKQRSTAPVIFLGLHPTLSPEYVIGRDVVDYLIEGEAEESLPALLDSLEKGKRPENVAGLWRKKGGAVIKNPPGPPVNLDALPLPDKDLFAPRERHDYSYAAMVSRGCPFSCTYCEETCIKQKYGPKYFRRKSVESVMAELTAAKEKYRFREVIFKDSYLSGDEDWLARLMAEHKSRIRLPFKCFCTISGFTENTAMLLKQGGCYGIEFGLQTWNEAIRRNVLNRKETNAQAREVFGLCDAWRLRYDVDHMFNLPGESANDHVLGAREYKKLKYLNRIKVHYLVYLPGAPIVDAGLGAGLLTREDALALHRGVGSDFYDQQFGDPGNKDLAAGFGALYKMLPFIPESMLERVLEGDKIPLLGKIPAPVMAGVQAARALQTRDLRFALYLKKYPAQIFGEAMKRMGES</sequence>
<dbReference type="SMART" id="SM00729">
    <property type="entry name" value="Elp3"/>
    <property type="match status" value="1"/>
</dbReference>
<evidence type="ECO:0000256" key="5">
    <source>
        <dbReference type="ARBA" id="ARBA00023014"/>
    </source>
</evidence>